<proteinExistence type="predicted"/>
<dbReference type="Proteomes" id="UP001318040">
    <property type="component" value="Chromosome 9"/>
</dbReference>
<dbReference type="Gene3D" id="1.10.10.60">
    <property type="entry name" value="Homeodomain-like"/>
    <property type="match status" value="1"/>
</dbReference>
<evidence type="ECO:0000259" key="4">
    <source>
        <dbReference type="PROSITE" id="PS51253"/>
    </source>
</evidence>
<keyword evidence="1" id="KW-0238">DNA-binding</keyword>
<sequence length="449" mass="50388">MAPKRKGGDRVGKKRVKRAKKIMPLSEKVRLLDRLALGESAASVGRLYGVNESTVRYIKKSEVAIRASVSECVPRSARASFYTRDPHMEKMERALNLWIEDQTRMGVPLSGVDIRERALRFYERSAQSSCGDSGNNGSGKKSRTPFAASKGWFENFKKRYSLQNVKLVGESMDTVADEGAYRVLRKKVVDEEEEDDDCKPRQVFDVDEMGLFWKKMPTRTYISKEERSGLKAPPDDGPSLLCANDVPGVPSPLDGDSSRAAGVARTVGAEEGLEDLQGADLVVLIESRTEELPEEDLEERIKAGDGDSDDDDDGEEGEEEENASGKSRLNLKTLAEIMQLGSELTDKVFEADPLVERSVRFKREMDAVLNPYREVYRDLWRKAKQIPITSYLRSHSSAVCDSTTPAESLPGTSSTKDRPAPPPRDLPEMIRKRDSRRDHHHHHDDDEHH</sequence>
<dbReference type="InterPro" id="IPR009057">
    <property type="entry name" value="Homeodomain-like_sf"/>
</dbReference>
<dbReference type="Gene3D" id="1.10.10.10">
    <property type="entry name" value="Winged helix-like DNA-binding domain superfamily/Winged helix DNA-binding domain"/>
    <property type="match status" value="1"/>
</dbReference>
<dbReference type="InterPro" id="IPR036388">
    <property type="entry name" value="WH-like_DNA-bd_sf"/>
</dbReference>
<evidence type="ECO:0000256" key="2">
    <source>
        <dbReference type="ARBA" id="ARBA00023242"/>
    </source>
</evidence>
<dbReference type="Pfam" id="PF04218">
    <property type="entry name" value="CENP-B_N"/>
    <property type="match status" value="1"/>
</dbReference>
<keyword evidence="2" id="KW-0539">Nucleus</keyword>
<evidence type="ECO:0000256" key="1">
    <source>
        <dbReference type="ARBA" id="ARBA00023125"/>
    </source>
</evidence>
<feature type="region of interest" description="Disordered" evidence="3">
    <location>
        <begin position="288"/>
        <end position="330"/>
    </location>
</feature>
<dbReference type="PROSITE" id="PS51253">
    <property type="entry name" value="HTH_CENPB"/>
    <property type="match status" value="1"/>
</dbReference>
<dbReference type="InterPro" id="IPR050863">
    <property type="entry name" value="CenT-Element_Derived"/>
</dbReference>
<dbReference type="PANTHER" id="PTHR19303">
    <property type="entry name" value="TRANSPOSON"/>
    <property type="match status" value="1"/>
</dbReference>
<organism evidence="5 6">
    <name type="scientific">Petromyzon marinus</name>
    <name type="common">Sea lamprey</name>
    <dbReference type="NCBI Taxonomy" id="7757"/>
    <lineage>
        <taxon>Eukaryota</taxon>
        <taxon>Metazoa</taxon>
        <taxon>Chordata</taxon>
        <taxon>Craniata</taxon>
        <taxon>Vertebrata</taxon>
        <taxon>Cyclostomata</taxon>
        <taxon>Hyperoartia</taxon>
        <taxon>Petromyzontiformes</taxon>
        <taxon>Petromyzontidae</taxon>
        <taxon>Petromyzon</taxon>
    </lineage>
</organism>
<dbReference type="AlphaFoldDB" id="A0AAJ7SW06"/>
<dbReference type="GO" id="GO:0005634">
    <property type="term" value="C:nucleus"/>
    <property type="evidence" value="ECO:0007669"/>
    <property type="project" value="TreeGrafter"/>
</dbReference>
<dbReference type="InterPro" id="IPR006600">
    <property type="entry name" value="HTH_CenpB_DNA-bd_dom"/>
</dbReference>
<evidence type="ECO:0000256" key="3">
    <source>
        <dbReference type="SAM" id="MobiDB-lite"/>
    </source>
</evidence>
<dbReference type="SUPFAM" id="SSF46689">
    <property type="entry name" value="Homeodomain-like"/>
    <property type="match status" value="1"/>
</dbReference>
<feature type="compositionally biased region" description="Acidic residues" evidence="3">
    <location>
        <begin position="306"/>
        <end position="322"/>
    </location>
</feature>
<dbReference type="SMART" id="SM00674">
    <property type="entry name" value="CENPB"/>
    <property type="match status" value="1"/>
</dbReference>
<feature type="compositionally biased region" description="Basic and acidic residues" evidence="3">
    <location>
        <begin position="415"/>
        <end position="449"/>
    </location>
</feature>
<feature type="compositionally biased region" description="Polar residues" evidence="3">
    <location>
        <begin position="392"/>
        <end position="414"/>
    </location>
</feature>
<protein>
    <submittedName>
        <fullName evidence="6">Uncharacterized protein LOC116940493</fullName>
    </submittedName>
</protein>
<accession>A0AAJ7SW06</accession>
<keyword evidence="5" id="KW-1185">Reference proteome</keyword>
<reference evidence="6" key="1">
    <citation type="submission" date="2025-08" db="UniProtKB">
        <authorList>
            <consortium name="RefSeq"/>
        </authorList>
    </citation>
    <scope>IDENTIFICATION</scope>
    <source>
        <tissue evidence="6">Sperm</tissue>
    </source>
</reference>
<feature type="region of interest" description="Disordered" evidence="3">
    <location>
        <begin position="392"/>
        <end position="449"/>
    </location>
</feature>
<name>A0AAJ7SW06_PETMA</name>
<dbReference type="RefSeq" id="XP_032806279.1">
    <property type="nucleotide sequence ID" value="XM_032950388.1"/>
</dbReference>
<dbReference type="Pfam" id="PF03221">
    <property type="entry name" value="HTH_Tnp_Tc5"/>
    <property type="match status" value="1"/>
</dbReference>
<evidence type="ECO:0000313" key="6">
    <source>
        <dbReference type="RefSeq" id="XP_032806279.1"/>
    </source>
</evidence>
<dbReference type="KEGG" id="pmrn:116940493"/>
<dbReference type="InterPro" id="IPR007889">
    <property type="entry name" value="HTH_Psq"/>
</dbReference>
<gene>
    <name evidence="6" type="primary">LOC116940493</name>
</gene>
<evidence type="ECO:0000313" key="5">
    <source>
        <dbReference type="Proteomes" id="UP001318040"/>
    </source>
</evidence>
<feature type="domain" description="HTH CENPB-type" evidence="4">
    <location>
        <begin position="79"/>
        <end position="166"/>
    </location>
</feature>
<dbReference type="GO" id="GO:0003677">
    <property type="term" value="F:DNA binding"/>
    <property type="evidence" value="ECO:0007669"/>
    <property type="project" value="UniProtKB-KW"/>
</dbReference>
<dbReference type="PANTHER" id="PTHR19303:SF52">
    <property type="entry name" value="TIGGER TRANSPOSABLE ELEMENT-DERIVED PROTEIN 6"/>
    <property type="match status" value="1"/>
</dbReference>